<organism evidence="23 24">
    <name type="scientific">Rhodopirellula islandica</name>
    <dbReference type="NCBI Taxonomy" id="595434"/>
    <lineage>
        <taxon>Bacteria</taxon>
        <taxon>Pseudomonadati</taxon>
        <taxon>Planctomycetota</taxon>
        <taxon>Planctomycetia</taxon>
        <taxon>Pirellulales</taxon>
        <taxon>Pirellulaceae</taxon>
        <taxon>Rhodopirellula</taxon>
    </lineage>
</organism>
<dbReference type="InterPro" id="IPR012319">
    <property type="entry name" value="FPG_cat"/>
</dbReference>
<evidence type="ECO:0000256" key="18">
    <source>
        <dbReference type="ARBA" id="ARBA00030638"/>
    </source>
</evidence>
<dbReference type="AlphaFoldDB" id="A0A0J1BFP8"/>
<comment type="cofactor">
    <cofactor evidence="2">
        <name>Zn(2+)</name>
        <dbReference type="ChEBI" id="CHEBI:29105"/>
    </cofactor>
</comment>
<dbReference type="InterPro" id="IPR010663">
    <property type="entry name" value="Znf_FPG/IleRS"/>
</dbReference>
<evidence type="ECO:0000313" key="24">
    <source>
        <dbReference type="Proteomes" id="UP000036367"/>
    </source>
</evidence>
<dbReference type="CDD" id="cd08966">
    <property type="entry name" value="EcFpg-like_N"/>
    <property type="match status" value="1"/>
</dbReference>
<gene>
    <name evidence="23" type="ORF">RISK_002568</name>
</gene>
<evidence type="ECO:0000256" key="16">
    <source>
        <dbReference type="ARBA" id="ARBA00023268"/>
    </source>
</evidence>
<evidence type="ECO:0000256" key="5">
    <source>
        <dbReference type="ARBA" id="ARBA00012024"/>
    </source>
</evidence>
<dbReference type="GO" id="GO:0008270">
    <property type="term" value="F:zinc ion binding"/>
    <property type="evidence" value="ECO:0007669"/>
    <property type="project" value="UniProtKB-KW"/>
</dbReference>
<evidence type="ECO:0000259" key="21">
    <source>
        <dbReference type="PROSITE" id="PS51066"/>
    </source>
</evidence>
<dbReference type="GO" id="GO:0003684">
    <property type="term" value="F:damaged DNA binding"/>
    <property type="evidence" value="ECO:0007669"/>
    <property type="project" value="InterPro"/>
</dbReference>
<comment type="similarity">
    <text evidence="3">Belongs to the FPG family.</text>
</comment>
<dbReference type="SUPFAM" id="SSF57716">
    <property type="entry name" value="Glucocorticoid receptor-like (DNA-binding domain)"/>
    <property type="match status" value="1"/>
</dbReference>
<dbReference type="SMART" id="SM01232">
    <property type="entry name" value="H2TH"/>
    <property type="match status" value="1"/>
</dbReference>
<accession>A0A0J1BFP8</accession>
<evidence type="ECO:0000256" key="12">
    <source>
        <dbReference type="ARBA" id="ARBA00022833"/>
    </source>
</evidence>
<dbReference type="InterPro" id="IPR000214">
    <property type="entry name" value="Znf_DNA_glyclase/AP_lyase"/>
</dbReference>
<keyword evidence="24" id="KW-1185">Reference proteome</keyword>
<reference evidence="23" key="1">
    <citation type="submission" date="2015-05" db="EMBL/GenBank/DDBJ databases">
        <title>Permanent draft genome of Rhodopirellula islandicus K833.</title>
        <authorList>
            <person name="Kizina J."/>
            <person name="Richter M."/>
            <person name="Glockner F.O."/>
            <person name="Harder J."/>
        </authorList>
    </citation>
    <scope>NUCLEOTIDE SEQUENCE [LARGE SCALE GENOMIC DNA]</scope>
    <source>
        <strain evidence="23">K833</strain>
    </source>
</reference>
<keyword evidence="13" id="KW-0238">DNA-binding</keyword>
<evidence type="ECO:0000256" key="15">
    <source>
        <dbReference type="ARBA" id="ARBA00023239"/>
    </source>
</evidence>
<keyword evidence="10 20" id="KW-0863">Zinc-finger</keyword>
<dbReference type="OrthoDB" id="9800855at2"/>
<dbReference type="SUPFAM" id="SSF46946">
    <property type="entry name" value="S13-like H2TH domain"/>
    <property type="match status" value="1"/>
</dbReference>
<evidence type="ECO:0000256" key="2">
    <source>
        <dbReference type="ARBA" id="ARBA00001947"/>
    </source>
</evidence>
<evidence type="ECO:0000256" key="17">
    <source>
        <dbReference type="ARBA" id="ARBA00023295"/>
    </source>
</evidence>
<evidence type="ECO:0000256" key="3">
    <source>
        <dbReference type="ARBA" id="ARBA00009409"/>
    </source>
</evidence>
<keyword evidence="8" id="KW-0479">Metal-binding</keyword>
<evidence type="ECO:0000256" key="10">
    <source>
        <dbReference type="ARBA" id="ARBA00022771"/>
    </source>
</evidence>
<dbReference type="GO" id="GO:0006284">
    <property type="term" value="P:base-excision repair"/>
    <property type="evidence" value="ECO:0007669"/>
    <property type="project" value="InterPro"/>
</dbReference>
<dbReference type="InterPro" id="IPR035937">
    <property type="entry name" value="FPG_N"/>
</dbReference>
<dbReference type="PROSITE" id="PS51066">
    <property type="entry name" value="ZF_FPG_2"/>
    <property type="match status" value="1"/>
</dbReference>
<dbReference type="Pfam" id="PF06831">
    <property type="entry name" value="H2TH"/>
    <property type="match status" value="1"/>
</dbReference>
<evidence type="ECO:0000256" key="14">
    <source>
        <dbReference type="ARBA" id="ARBA00023204"/>
    </source>
</evidence>
<keyword evidence="15" id="KW-0456">Lyase</keyword>
<dbReference type="InterPro" id="IPR020629">
    <property type="entry name" value="FPG_Glyclase"/>
</dbReference>
<dbReference type="GO" id="GO:0034039">
    <property type="term" value="F:8-oxo-7,8-dihydroguanine DNA N-glycosylase activity"/>
    <property type="evidence" value="ECO:0007669"/>
    <property type="project" value="TreeGrafter"/>
</dbReference>
<dbReference type="Gene3D" id="3.20.190.10">
    <property type="entry name" value="MutM-like, N-terminal"/>
    <property type="match status" value="1"/>
</dbReference>
<dbReference type="EMBL" id="LECT01000019">
    <property type="protein sequence ID" value="KLU05361.1"/>
    <property type="molecule type" value="Genomic_DNA"/>
</dbReference>
<evidence type="ECO:0000256" key="7">
    <source>
        <dbReference type="ARBA" id="ARBA00016240"/>
    </source>
</evidence>
<dbReference type="STRING" id="595434.RISK_002568"/>
<comment type="catalytic activity">
    <reaction evidence="19">
        <text>2'-deoxyribonucleotide-(2'-deoxyribose 5'-phosphate)-2'-deoxyribonucleotide-DNA = a 3'-end 2'-deoxyribonucleotide-(2,3-dehydro-2,3-deoxyribose 5'-phosphate)-DNA + a 5'-end 5'-phospho-2'-deoxyribonucleoside-DNA + H(+)</text>
        <dbReference type="Rhea" id="RHEA:66592"/>
        <dbReference type="Rhea" id="RHEA-COMP:13180"/>
        <dbReference type="Rhea" id="RHEA-COMP:16897"/>
        <dbReference type="Rhea" id="RHEA-COMP:17067"/>
        <dbReference type="ChEBI" id="CHEBI:15378"/>
        <dbReference type="ChEBI" id="CHEBI:136412"/>
        <dbReference type="ChEBI" id="CHEBI:157695"/>
        <dbReference type="ChEBI" id="CHEBI:167181"/>
        <dbReference type="EC" id="4.2.99.18"/>
    </reaction>
</comment>
<comment type="catalytic activity">
    <reaction evidence="1">
        <text>Hydrolysis of DNA containing ring-opened 7-methylguanine residues, releasing 2,6-diamino-4-hydroxy-5-(N-methyl)formamidopyrimidine.</text>
        <dbReference type="EC" id="3.2.2.23"/>
    </reaction>
</comment>
<protein>
    <recommendedName>
        <fullName evidence="7">Formamidopyrimidine-DNA glycosylase</fullName>
        <ecNumber evidence="5">3.2.2.23</ecNumber>
        <ecNumber evidence="6">4.2.99.18</ecNumber>
    </recommendedName>
    <alternativeName>
        <fullName evidence="18">DNA-(apurinic or apyrimidinic site) lyase MutM</fullName>
    </alternativeName>
</protein>
<dbReference type="EC" id="3.2.2.23" evidence="5"/>
<dbReference type="SUPFAM" id="SSF81624">
    <property type="entry name" value="N-terminal domain of MutM-like DNA repair proteins"/>
    <property type="match status" value="1"/>
</dbReference>
<evidence type="ECO:0000256" key="6">
    <source>
        <dbReference type="ARBA" id="ARBA00012720"/>
    </source>
</evidence>
<evidence type="ECO:0000259" key="22">
    <source>
        <dbReference type="PROSITE" id="PS51068"/>
    </source>
</evidence>
<dbReference type="Pfam" id="PF01149">
    <property type="entry name" value="Fapy_DNA_glyco"/>
    <property type="match status" value="1"/>
</dbReference>
<dbReference type="GO" id="GO:0140078">
    <property type="term" value="F:class I DNA-(apurinic or apyrimidinic site) endonuclease activity"/>
    <property type="evidence" value="ECO:0007669"/>
    <property type="project" value="UniProtKB-EC"/>
</dbReference>
<comment type="caution">
    <text evidence="23">The sequence shown here is derived from an EMBL/GenBank/DDBJ whole genome shotgun (WGS) entry which is preliminary data.</text>
</comment>
<keyword evidence="9" id="KW-0227">DNA damage</keyword>
<dbReference type="RefSeq" id="WP_047814239.1">
    <property type="nucleotide sequence ID" value="NZ_LECT01000019.1"/>
</dbReference>
<dbReference type="NCBIfam" id="TIGR00577">
    <property type="entry name" value="fpg"/>
    <property type="match status" value="1"/>
</dbReference>
<evidence type="ECO:0000256" key="13">
    <source>
        <dbReference type="ARBA" id="ARBA00023125"/>
    </source>
</evidence>
<dbReference type="SMART" id="SM00898">
    <property type="entry name" value="Fapy_DNA_glyco"/>
    <property type="match status" value="1"/>
</dbReference>
<dbReference type="PATRIC" id="fig|595434.4.peg.2449"/>
<dbReference type="Proteomes" id="UP000036367">
    <property type="component" value="Unassembled WGS sequence"/>
</dbReference>
<feature type="domain" description="Formamidopyrimidine-DNA glycosylase catalytic" evidence="22">
    <location>
        <begin position="2"/>
        <end position="123"/>
    </location>
</feature>
<dbReference type="EC" id="4.2.99.18" evidence="6"/>
<dbReference type="PROSITE" id="PS51068">
    <property type="entry name" value="FPG_CAT"/>
    <property type="match status" value="1"/>
</dbReference>
<dbReference type="Pfam" id="PF06827">
    <property type="entry name" value="zf-FPG_IleRS"/>
    <property type="match status" value="1"/>
</dbReference>
<keyword evidence="11 23" id="KW-0378">Hydrolase</keyword>
<evidence type="ECO:0000256" key="9">
    <source>
        <dbReference type="ARBA" id="ARBA00022763"/>
    </source>
</evidence>
<keyword evidence="16" id="KW-0511">Multifunctional enzyme</keyword>
<keyword evidence="17 23" id="KW-0326">Glycosidase</keyword>
<evidence type="ECO:0000256" key="11">
    <source>
        <dbReference type="ARBA" id="ARBA00022801"/>
    </source>
</evidence>
<dbReference type="InterPro" id="IPR015886">
    <property type="entry name" value="H2TH_FPG"/>
</dbReference>
<dbReference type="FunFam" id="1.10.8.50:FF:000003">
    <property type="entry name" value="Formamidopyrimidine-DNA glycosylase"/>
    <property type="match status" value="1"/>
</dbReference>
<keyword evidence="12" id="KW-0862">Zinc</keyword>
<evidence type="ECO:0000256" key="4">
    <source>
        <dbReference type="ARBA" id="ARBA00011245"/>
    </source>
</evidence>
<sequence>MPELPEVETMCRGIAPIIGREIERVEVPPCHCRPMTIEPSIASIHRQLRGRPVQAIERRGKRVMLCFDNRSRLVIEPRMTGLVLLADPPDPDHLRLRIQFRPPSIPSADAPTELLLWDRRGLGTIRWMSEQDYLEKVDSRLGPDAMRITAEELRQNLAASRRPIKVALLDQSAVAGIGNLYAAEILFLAGVDPRTRCDRLTKPQWERIHPAITLVLQDAINHEGSTLSDGTYRNALNDPGNYQNMHRVYDREHLGCPRCEGGVIRRIVQAQRATFFCPGCQRKSGRHPSVSMPDNCRD</sequence>
<evidence type="ECO:0000256" key="1">
    <source>
        <dbReference type="ARBA" id="ARBA00001668"/>
    </source>
</evidence>
<evidence type="ECO:0000256" key="20">
    <source>
        <dbReference type="PROSITE-ProRule" id="PRU00391"/>
    </source>
</evidence>
<evidence type="ECO:0000313" key="23">
    <source>
        <dbReference type="EMBL" id="KLU05361.1"/>
    </source>
</evidence>
<comment type="subunit">
    <text evidence="4">Monomer.</text>
</comment>
<keyword evidence="14" id="KW-0234">DNA repair</keyword>
<dbReference type="PANTHER" id="PTHR22993">
    <property type="entry name" value="FORMAMIDOPYRIMIDINE-DNA GLYCOSYLASE"/>
    <property type="match status" value="1"/>
</dbReference>
<dbReference type="Gene3D" id="1.10.8.50">
    <property type="match status" value="1"/>
</dbReference>
<evidence type="ECO:0000256" key="19">
    <source>
        <dbReference type="ARBA" id="ARBA00044632"/>
    </source>
</evidence>
<dbReference type="NCBIfam" id="NF002211">
    <property type="entry name" value="PRK01103.1"/>
    <property type="match status" value="1"/>
</dbReference>
<proteinExistence type="inferred from homology"/>
<evidence type="ECO:0000256" key="8">
    <source>
        <dbReference type="ARBA" id="ARBA00022723"/>
    </source>
</evidence>
<name>A0A0J1BFP8_RHOIS</name>
<dbReference type="InterPro" id="IPR010979">
    <property type="entry name" value="Ribosomal_uS13-like_H2TH"/>
</dbReference>
<feature type="domain" description="FPG-type" evidence="21">
    <location>
        <begin position="247"/>
        <end position="282"/>
    </location>
</feature>
<dbReference type="PANTHER" id="PTHR22993:SF9">
    <property type="entry name" value="FORMAMIDOPYRIMIDINE-DNA GLYCOSYLASE"/>
    <property type="match status" value="1"/>
</dbReference>